<comment type="caution">
    <text evidence="2">The sequence shown here is derived from an EMBL/GenBank/DDBJ whole genome shotgun (WGS) entry which is preliminary data.</text>
</comment>
<dbReference type="RefSeq" id="WP_343887444.1">
    <property type="nucleotide sequence ID" value="NZ_BAAAEH010000003.1"/>
</dbReference>
<dbReference type="EMBL" id="JBDIME010000015">
    <property type="protein sequence ID" value="MEN2791255.1"/>
    <property type="molecule type" value="Genomic_DNA"/>
</dbReference>
<keyword evidence="3" id="KW-1185">Reference proteome</keyword>
<dbReference type="NCBIfam" id="TIGR03806">
    <property type="entry name" value="chp_HNE_0200"/>
    <property type="match status" value="1"/>
</dbReference>
<gene>
    <name evidence="2" type="ORF">ABC974_16590</name>
</gene>
<evidence type="ECO:0000256" key="1">
    <source>
        <dbReference type="SAM" id="SignalP"/>
    </source>
</evidence>
<feature type="signal peptide" evidence="1">
    <location>
        <begin position="1"/>
        <end position="16"/>
    </location>
</feature>
<reference evidence="2 3" key="1">
    <citation type="submission" date="2024-05" db="EMBL/GenBank/DDBJ databases">
        <authorList>
            <person name="Liu Q."/>
            <person name="Xin Y.-H."/>
        </authorList>
    </citation>
    <scope>NUCLEOTIDE SEQUENCE [LARGE SCALE GENOMIC DNA]</scope>
    <source>
        <strain evidence="2 3">CGMCC 1.10181</strain>
    </source>
</reference>
<name>A0ABU9Y617_9SPHN</name>
<accession>A0ABU9Y617</accession>
<organism evidence="2 3">
    <name type="scientific">Sphingomonas oligophenolica</name>
    <dbReference type="NCBI Taxonomy" id="301154"/>
    <lineage>
        <taxon>Bacteria</taxon>
        <taxon>Pseudomonadati</taxon>
        <taxon>Pseudomonadota</taxon>
        <taxon>Alphaproteobacteria</taxon>
        <taxon>Sphingomonadales</taxon>
        <taxon>Sphingomonadaceae</taxon>
        <taxon>Sphingomonas</taxon>
    </lineage>
</organism>
<sequence length="377" mass="40780">MKLLWALLLKPSPAKAAAQLGDITTGPRPSPAKILSWCVSAFASVTILTAALDRPTQVNDAAITAEGYPATLSEYHLFTDLKTRTPAPRVAAYHLNTPLFSDYAEKQRYLYIPAGKSARYDPDKVLDLPIGAALIKTFGYRQQGTFRPLETRLLLHRASGWVAIPYVWNADGSDAVLKRAGTRIPITFADPAGRSRTISYSVPNQNQCKDCHALAGVITPIGPKARNFNDGVQLQALVAAGLLDRAPADAPRLARWDDATAPLADRATAYLETNCAHCHNREGAASNSGLFFGWKEPDPTARGILKHPVAAGRGSGDRIYDIDPGHPEDSIILLRMVSTEPGVAMPELGRATAHDEALAMLTRWIAGMKPNGSQPYR</sequence>
<proteinExistence type="predicted"/>
<evidence type="ECO:0000313" key="3">
    <source>
        <dbReference type="Proteomes" id="UP001419910"/>
    </source>
</evidence>
<dbReference type="InterPro" id="IPR022269">
    <property type="entry name" value="SO_2930-like_C"/>
</dbReference>
<feature type="chain" id="PRO_5046238468" evidence="1">
    <location>
        <begin position="17"/>
        <end position="377"/>
    </location>
</feature>
<keyword evidence="1" id="KW-0732">Signal</keyword>
<dbReference type="Proteomes" id="UP001419910">
    <property type="component" value="Unassembled WGS sequence"/>
</dbReference>
<evidence type="ECO:0000313" key="2">
    <source>
        <dbReference type="EMBL" id="MEN2791255.1"/>
    </source>
</evidence>
<protein>
    <submittedName>
        <fullName evidence="2">SO2930 family diheme c-type cytochrome</fullName>
    </submittedName>
</protein>